<dbReference type="InterPro" id="IPR015931">
    <property type="entry name" value="Acnase/IPM_dHydase_lsu_aba_1/3"/>
</dbReference>
<dbReference type="PANTHER" id="PTHR43822:SF2">
    <property type="entry name" value="HOMOACONITASE, MITOCHONDRIAL"/>
    <property type="match status" value="1"/>
</dbReference>
<dbReference type="EMBL" id="OZ023702">
    <property type="protein sequence ID" value="CAK9857093.1"/>
    <property type="molecule type" value="Genomic_DNA"/>
</dbReference>
<reference evidence="7 8" key="1">
    <citation type="submission" date="2024-03" db="EMBL/GenBank/DDBJ databases">
        <authorList>
            <consortium name="ELIXIR-Norway"/>
            <consortium name="Elixir Norway"/>
        </authorList>
    </citation>
    <scope>NUCLEOTIDE SEQUENCE [LARGE SCALE GENOMIC DNA]</scope>
</reference>
<keyword evidence="4" id="KW-0411">Iron-sulfur</keyword>
<dbReference type="NCBIfam" id="NF001614">
    <property type="entry name" value="PRK00402.1"/>
    <property type="match status" value="1"/>
</dbReference>
<sequence length="535" mass="57645">MATVATAAAAAARHNTALLVPKGDGGSLPVLDSGFFGPRVAFVPEFSPTCTQRNAFVRAVMARPQLQQQRSPASSGIVKHALTATEKILARASEKTQLVPGENVWVKADILMTHDVGAPGTIGIFKREFGKDAKVWDREKVVLIPDHYIFTADEWANRNVDILREFALEQDIKYFYDIKDRSNFRANPDYKGVCHVALAQEGHCRPGEVLFGTDSHTCNAGAFGQFATGIGNTDAGFIMGTGQLLIKSWLCSLLFYESGAPYAEICSGWRVPKHLLAKDLILQIIGEISVAGATYKAMEFVGSAVDKMTMEDRITLCNMVVEAGAKNGVVPADSTTFKYLEGKTTIPYEPVSSDGAASFLQEYRFDVSKLEPVVAKPHSPDNRGLAQECKDVKIDRVYIGSCTGGKTEDFLAAAQLMAISGQTVKVPTFLVPATQKVWLDLFTLPVPGAEGLTCAEVFTKAGCDTPTAPSCGACLGGPQDTYARMNEVQICVSTTNRNFPGRMGNKDAQIYLASPYTAAASALTGFVTDPCEFLS</sequence>
<evidence type="ECO:0000259" key="6">
    <source>
        <dbReference type="Pfam" id="PF00330"/>
    </source>
</evidence>
<dbReference type="Pfam" id="PF00330">
    <property type="entry name" value="Aconitase"/>
    <property type="match status" value="2"/>
</dbReference>
<dbReference type="InterPro" id="IPR036008">
    <property type="entry name" value="Aconitase_4Fe-4S_dom"/>
</dbReference>
<evidence type="ECO:0000256" key="1">
    <source>
        <dbReference type="ARBA" id="ARBA00022485"/>
    </source>
</evidence>
<evidence type="ECO:0000313" key="7">
    <source>
        <dbReference type="EMBL" id="CAK9857093.1"/>
    </source>
</evidence>
<name>A0ABP1A3N0_9BRYO</name>
<evidence type="ECO:0000256" key="3">
    <source>
        <dbReference type="ARBA" id="ARBA00023004"/>
    </source>
</evidence>
<dbReference type="CDD" id="cd01583">
    <property type="entry name" value="IPMI"/>
    <property type="match status" value="1"/>
</dbReference>
<keyword evidence="5" id="KW-0456">Lyase</keyword>
<keyword evidence="2" id="KW-0479">Metal-binding</keyword>
<dbReference type="Gene3D" id="3.30.499.10">
    <property type="entry name" value="Aconitase, domain 3"/>
    <property type="match status" value="2"/>
</dbReference>
<protein>
    <recommendedName>
        <fullName evidence="6">Aconitase/3-isopropylmalate dehydratase large subunit alpha/beta/alpha domain-containing protein</fullName>
    </recommendedName>
</protein>
<evidence type="ECO:0000313" key="8">
    <source>
        <dbReference type="Proteomes" id="UP001497522"/>
    </source>
</evidence>
<keyword evidence="3" id="KW-0408">Iron</keyword>
<organism evidence="7 8">
    <name type="scientific">Sphagnum jensenii</name>
    <dbReference type="NCBI Taxonomy" id="128206"/>
    <lineage>
        <taxon>Eukaryota</taxon>
        <taxon>Viridiplantae</taxon>
        <taxon>Streptophyta</taxon>
        <taxon>Embryophyta</taxon>
        <taxon>Bryophyta</taxon>
        <taxon>Sphagnophytina</taxon>
        <taxon>Sphagnopsida</taxon>
        <taxon>Sphagnales</taxon>
        <taxon>Sphagnaceae</taxon>
        <taxon>Sphagnum</taxon>
    </lineage>
</organism>
<gene>
    <name evidence="7" type="ORF">CSSPJE1EN2_LOCUS88</name>
</gene>
<dbReference type="SUPFAM" id="SSF53732">
    <property type="entry name" value="Aconitase iron-sulfur domain"/>
    <property type="match status" value="1"/>
</dbReference>
<dbReference type="InterPro" id="IPR050067">
    <property type="entry name" value="IPM_dehydratase_rel_enz"/>
</dbReference>
<evidence type="ECO:0000256" key="5">
    <source>
        <dbReference type="ARBA" id="ARBA00023239"/>
    </source>
</evidence>
<dbReference type="PANTHER" id="PTHR43822">
    <property type="entry name" value="HOMOACONITASE, MITOCHONDRIAL-RELATED"/>
    <property type="match status" value="1"/>
</dbReference>
<evidence type="ECO:0000256" key="4">
    <source>
        <dbReference type="ARBA" id="ARBA00023014"/>
    </source>
</evidence>
<keyword evidence="8" id="KW-1185">Reference proteome</keyword>
<feature type="domain" description="Aconitase/3-isopropylmalate dehydratase large subunit alpha/beta/alpha" evidence="6">
    <location>
        <begin position="101"/>
        <end position="383"/>
    </location>
</feature>
<proteinExistence type="predicted"/>
<dbReference type="InterPro" id="IPR033941">
    <property type="entry name" value="IPMI_cat"/>
</dbReference>
<keyword evidence="1" id="KW-0004">4Fe-4S</keyword>
<dbReference type="PRINTS" id="PR00415">
    <property type="entry name" value="ACONITASE"/>
</dbReference>
<dbReference type="InterPro" id="IPR001030">
    <property type="entry name" value="Acoase/IPM_deHydtase_lsu_aba"/>
</dbReference>
<evidence type="ECO:0000256" key="2">
    <source>
        <dbReference type="ARBA" id="ARBA00022723"/>
    </source>
</evidence>
<dbReference type="Proteomes" id="UP001497522">
    <property type="component" value="Chromosome 1"/>
</dbReference>
<feature type="domain" description="Aconitase/3-isopropylmalate dehydratase large subunit alpha/beta/alpha" evidence="6">
    <location>
        <begin position="387"/>
        <end position="525"/>
    </location>
</feature>
<accession>A0ABP1A3N0</accession>